<dbReference type="AlphaFoldDB" id="A0A1M6JH36"/>
<reference evidence="3" key="1">
    <citation type="submission" date="2016-11" db="EMBL/GenBank/DDBJ databases">
        <authorList>
            <person name="Varghese N."/>
            <person name="Submissions S."/>
        </authorList>
    </citation>
    <scope>NUCLEOTIDE SEQUENCE [LARGE SCALE GENOMIC DNA]</scope>
    <source>
        <strain evidence="3">DSM 17957</strain>
    </source>
</reference>
<dbReference type="RefSeq" id="WP_110941269.1">
    <property type="nucleotide sequence ID" value="NZ_FQZV01000026.1"/>
</dbReference>
<feature type="transmembrane region" description="Helical" evidence="1">
    <location>
        <begin position="12"/>
        <end position="34"/>
    </location>
</feature>
<gene>
    <name evidence="2" type="ORF">SAMN02745975_02133</name>
</gene>
<dbReference type="Pfam" id="PF07454">
    <property type="entry name" value="SpoIIP"/>
    <property type="match status" value="1"/>
</dbReference>
<proteinExistence type="predicted"/>
<accession>A0A1M6JH36</accession>
<dbReference type="InterPro" id="IPR010897">
    <property type="entry name" value="Spore_II_P"/>
</dbReference>
<evidence type="ECO:0000313" key="3">
    <source>
        <dbReference type="Proteomes" id="UP000184536"/>
    </source>
</evidence>
<evidence type="ECO:0000313" key="2">
    <source>
        <dbReference type="EMBL" id="SHJ45990.1"/>
    </source>
</evidence>
<keyword evidence="3" id="KW-1185">Reference proteome</keyword>
<dbReference type="STRING" id="1121919.SAMN02745975_02133"/>
<name>A0A1M6JH36_9FIRM</name>
<keyword evidence="1" id="KW-0472">Membrane</keyword>
<dbReference type="EMBL" id="FQZV01000026">
    <property type="protein sequence ID" value="SHJ45990.1"/>
    <property type="molecule type" value="Genomic_DNA"/>
</dbReference>
<keyword evidence="1" id="KW-1133">Transmembrane helix</keyword>
<organism evidence="2 3">
    <name type="scientific">Geosporobacter subterraneus DSM 17957</name>
    <dbReference type="NCBI Taxonomy" id="1121919"/>
    <lineage>
        <taxon>Bacteria</taxon>
        <taxon>Bacillati</taxon>
        <taxon>Bacillota</taxon>
        <taxon>Clostridia</taxon>
        <taxon>Peptostreptococcales</taxon>
        <taxon>Thermotaleaceae</taxon>
        <taxon>Geosporobacter</taxon>
    </lineage>
</organism>
<keyword evidence="1" id="KW-0812">Transmembrane</keyword>
<dbReference type="Proteomes" id="UP000184536">
    <property type="component" value="Unassembled WGS sequence"/>
</dbReference>
<protein>
    <submittedName>
        <fullName evidence="2">Stage II sporulation protein P</fullName>
    </submittedName>
</protein>
<dbReference type="NCBIfam" id="TIGR02867">
    <property type="entry name" value="spore_II_P"/>
    <property type="match status" value="1"/>
</dbReference>
<dbReference type="OrthoDB" id="1633470at2"/>
<sequence>MFNIRVISLRKYYKYISAFITLLMCVYALKILALDNIDFTVQAKGIQIPSMVVQADTQVNIQENLFVLVLNKTIPVMEVNYKQHQGNSSYTEVLKIAINRLLNFDYQDPKTLFRAELSILSELDDMALHVNDPHQNEDMDTREIHFVGGVENNIDNAMKNALVGGEAEQGLPALSTDVTKETNDAALPSVAGQLAETIEVVSSPVQVPNKVKLDLKKPVIFIYHTHGTESYRPESVGNYHSLNRKYTVVNVGEKLKDHLTSKGYQVIHDETIHDHPSFQGSYVRSLETLNQNLKKNDSLKIVFDIHRDGIDRIESLPNYNALKEDSVVTINGERVAKFLFVVGGQNENYDKLLKLAEYIRIRSDEMYPGLAKKTIVKDYAKFNQYKSDFSLLIEVGSNANHIDEAIRTTKYLAEIMDSVIKDIKE</sequence>
<evidence type="ECO:0000256" key="1">
    <source>
        <dbReference type="SAM" id="Phobius"/>
    </source>
</evidence>